<proteinExistence type="inferred from homology"/>
<evidence type="ECO:0000256" key="6">
    <source>
        <dbReference type="SAM" id="SignalP"/>
    </source>
</evidence>
<gene>
    <name evidence="7" type="ORF">GJ654_16330</name>
</gene>
<keyword evidence="3 6" id="KW-0732">Signal</keyword>
<keyword evidence="4" id="KW-0472">Membrane</keyword>
<feature type="signal peptide" evidence="6">
    <location>
        <begin position="1"/>
        <end position="33"/>
    </location>
</feature>
<evidence type="ECO:0000256" key="5">
    <source>
        <dbReference type="ARBA" id="ARBA00023237"/>
    </source>
</evidence>
<dbReference type="AlphaFoldDB" id="A0A6N8DUN6"/>
<protein>
    <submittedName>
        <fullName evidence="7">MipA/OmpV family protein</fullName>
    </submittedName>
</protein>
<name>A0A6N8DUN6_RHOAC</name>
<evidence type="ECO:0000256" key="4">
    <source>
        <dbReference type="ARBA" id="ARBA00023136"/>
    </source>
</evidence>
<dbReference type="Pfam" id="PF06629">
    <property type="entry name" value="MipA"/>
    <property type="match status" value="1"/>
</dbReference>
<evidence type="ECO:0000256" key="1">
    <source>
        <dbReference type="ARBA" id="ARBA00004442"/>
    </source>
</evidence>
<dbReference type="GO" id="GO:0009279">
    <property type="term" value="C:cell outer membrane"/>
    <property type="evidence" value="ECO:0007669"/>
    <property type="project" value="UniProtKB-SubCell"/>
</dbReference>
<sequence>MLLHCTQSGATVLKFPLRTLLAALAVGTGAAQAADLSSVKAEPAPASDDWYVTVSGTVNAGPSYPGSKGYSIFGYPSIRLRRVGEREIFSAPDDGFNFAFYNDGLFRAGVVGRLVGDRSVSDNAALRGLAYVPYSFEIGGFAEVSPVSWGRLRAEVRQAVTGHSGLAATIGGDVWQSWNRFTLSVGPRAYFGNDQYAKTYFSVTPTQAAVNNFLGGNLTPYAAAGGLTGAGGTVALRYQIDDNWRATGYGNYQRLSNSVGASPIANSAGDGSRNQWAYGLELSYRFRTTSPIIPGLF</sequence>
<comment type="subcellular location">
    <subcellularLocation>
        <location evidence="1">Cell outer membrane</location>
    </subcellularLocation>
</comment>
<evidence type="ECO:0000313" key="7">
    <source>
        <dbReference type="EMBL" id="MTV32554.1"/>
    </source>
</evidence>
<comment type="similarity">
    <text evidence="2">Belongs to the MipA/OmpV family.</text>
</comment>
<dbReference type="EMBL" id="WNKS01000018">
    <property type="protein sequence ID" value="MTV32554.1"/>
    <property type="molecule type" value="Genomic_DNA"/>
</dbReference>
<feature type="chain" id="PRO_5027014829" evidence="6">
    <location>
        <begin position="34"/>
        <end position="297"/>
    </location>
</feature>
<evidence type="ECO:0000256" key="3">
    <source>
        <dbReference type="ARBA" id="ARBA00022729"/>
    </source>
</evidence>
<dbReference type="Proteomes" id="UP000439113">
    <property type="component" value="Unassembled WGS sequence"/>
</dbReference>
<accession>A0A6N8DUN6</accession>
<evidence type="ECO:0000313" key="8">
    <source>
        <dbReference type="Proteomes" id="UP000439113"/>
    </source>
</evidence>
<reference evidence="7 8" key="1">
    <citation type="submission" date="2019-11" db="EMBL/GenBank/DDBJ databases">
        <title>Whole-genome sequence of a Rhodoblastus acidophilus DSM 142.</title>
        <authorList>
            <person name="Kyndt J.A."/>
            <person name="Meyer T.E."/>
        </authorList>
    </citation>
    <scope>NUCLEOTIDE SEQUENCE [LARGE SCALE GENOMIC DNA]</scope>
    <source>
        <strain evidence="7 8">DSM 142</strain>
    </source>
</reference>
<comment type="caution">
    <text evidence="7">The sequence shown here is derived from an EMBL/GenBank/DDBJ whole genome shotgun (WGS) entry which is preliminary data.</text>
</comment>
<dbReference type="InterPro" id="IPR010583">
    <property type="entry name" value="MipA"/>
</dbReference>
<keyword evidence="5" id="KW-0998">Cell outer membrane</keyword>
<dbReference type="PANTHER" id="PTHR38776">
    <property type="entry name" value="MLTA-INTERACTING PROTEIN-RELATED"/>
    <property type="match status" value="1"/>
</dbReference>
<organism evidence="7 8">
    <name type="scientific">Rhodoblastus acidophilus</name>
    <name type="common">Rhodopseudomonas acidophila</name>
    <dbReference type="NCBI Taxonomy" id="1074"/>
    <lineage>
        <taxon>Bacteria</taxon>
        <taxon>Pseudomonadati</taxon>
        <taxon>Pseudomonadota</taxon>
        <taxon>Alphaproteobacteria</taxon>
        <taxon>Hyphomicrobiales</taxon>
        <taxon>Rhodoblastaceae</taxon>
        <taxon>Rhodoblastus</taxon>
    </lineage>
</organism>
<evidence type="ECO:0000256" key="2">
    <source>
        <dbReference type="ARBA" id="ARBA00005722"/>
    </source>
</evidence>
<dbReference type="OrthoDB" id="5462484at2"/>
<dbReference type="PANTHER" id="PTHR38776:SF1">
    <property type="entry name" value="MLTA-INTERACTING PROTEIN-RELATED"/>
    <property type="match status" value="1"/>
</dbReference>